<dbReference type="PROSITE" id="PS00463">
    <property type="entry name" value="ZN2_CY6_FUNGAL_1"/>
    <property type="match status" value="1"/>
</dbReference>
<dbReference type="InterPro" id="IPR007219">
    <property type="entry name" value="XnlR_reg_dom"/>
</dbReference>
<dbReference type="GO" id="GO:0006351">
    <property type="term" value="P:DNA-templated transcription"/>
    <property type="evidence" value="ECO:0007669"/>
    <property type="project" value="InterPro"/>
</dbReference>
<dbReference type="GO" id="GO:0003677">
    <property type="term" value="F:DNA binding"/>
    <property type="evidence" value="ECO:0007669"/>
    <property type="project" value="InterPro"/>
</dbReference>
<feature type="region of interest" description="Disordered" evidence="3">
    <location>
        <begin position="665"/>
        <end position="688"/>
    </location>
</feature>
<gene>
    <name evidence="5" type="ORF">B0A50_07462</name>
</gene>
<evidence type="ECO:0000259" key="4">
    <source>
        <dbReference type="PROSITE" id="PS50048"/>
    </source>
</evidence>
<evidence type="ECO:0000313" key="6">
    <source>
        <dbReference type="Proteomes" id="UP000308549"/>
    </source>
</evidence>
<dbReference type="InterPro" id="IPR001138">
    <property type="entry name" value="Zn2Cys6_DnaBD"/>
</dbReference>
<proteinExistence type="predicted"/>
<comment type="caution">
    <text evidence="5">The sequence shown here is derived from an EMBL/GenBank/DDBJ whole genome shotgun (WGS) entry which is preliminary data.</text>
</comment>
<dbReference type="Pfam" id="PF04082">
    <property type="entry name" value="Fungal_trans"/>
    <property type="match status" value="1"/>
</dbReference>
<dbReference type="PROSITE" id="PS50048">
    <property type="entry name" value="ZN2_CY6_FUNGAL_2"/>
    <property type="match status" value="1"/>
</dbReference>
<evidence type="ECO:0000256" key="1">
    <source>
        <dbReference type="ARBA" id="ARBA00022723"/>
    </source>
</evidence>
<dbReference type="PANTHER" id="PTHR43374">
    <property type="entry name" value="FLAVIN PRENYLTRANSFERASE"/>
    <property type="match status" value="1"/>
</dbReference>
<reference evidence="5 6" key="1">
    <citation type="submission" date="2017-03" db="EMBL/GenBank/DDBJ databases">
        <title>Genomes of endolithic fungi from Antarctica.</title>
        <authorList>
            <person name="Coleine C."/>
            <person name="Masonjones S."/>
            <person name="Stajich J.E."/>
        </authorList>
    </citation>
    <scope>NUCLEOTIDE SEQUENCE [LARGE SCALE GENOMIC DNA]</scope>
    <source>
        <strain evidence="5 6">CCFEE 6315</strain>
    </source>
</reference>
<dbReference type="GO" id="GO:0016831">
    <property type="term" value="F:carboxy-lyase activity"/>
    <property type="evidence" value="ECO:0007669"/>
    <property type="project" value="TreeGrafter"/>
</dbReference>
<evidence type="ECO:0000256" key="3">
    <source>
        <dbReference type="SAM" id="MobiDB-lite"/>
    </source>
</evidence>
<organism evidence="5 6">
    <name type="scientific">Salinomyces thailandicus</name>
    <dbReference type="NCBI Taxonomy" id="706561"/>
    <lineage>
        <taxon>Eukaryota</taxon>
        <taxon>Fungi</taxon>
        <taxon>Dikarya</taxon>
        <taxon>Ascomycota</taxon>
        <taxon>Pezizomycotina</taxon>
        <taxon>Dothideomycetes</taxon>
        <taxon>Dothideomycetidae</taxon>
        <taxon>Mycosphaerellales</taxon>
        <taxon>Teratosphaeriaceae</taxon>
        <taxon>Salinomyces</taxon>
    </lineage>
</organism>
<protein>
    <recommendedName>
        <fullName evidence="4">Zn(2)-C6 fungal-type domain-containing protein</fullName>
    </recommendedName>
</protein>
<feature type="region of interest" description="Disordered" evidence="3">
    <location>
        <begin position="141"/>
        <end position="181"/>
    </location>
</feature>
<dbReference type="AlphaFoldDB" id="A0A4U0TNP0"/>
<keyword evidence="1" id="KW-0479">Metal-binding</keyword>
<dbReference type="Pfam" id="PF00172">
    <property type="entry name" value="Zn_clus"/>
    <property type="match status" value="1"/>
</dbReference>
<dbReference type="SMART" id="SM00066">
    <property type="entry name" value="GAL4"/>
    <property type="match status" value="1"/>
</dbReference>
<dbReference type="SMART" id="SM00906">
    <property type="entry name" value="Fungal_trans"/>
    <property type="match status" value="1"/>
</dbReference>
<dbReference type="GO" id="GO:0008270">
    <property type="term" value="F:zinc ion binding"/>
    <property type="evidence" value="ECO:0007669"/>
    <property type="project" value="InterPro"/>
</dbReference>
<dbReference type="CDD" id="cd12148">
    <property type="entry name" value="fungal_TF_MHR"/>
    <property type="match status" value="1"/>
</dbReference>
<dbReference type="SUPFAM" id="SSF57701">
    <property type="entry name" value="Zn2/Cys6 DNA-binding domain"/>
    <property type="match status" value="1"/>
</dbReference>
<name>A0A4U0TNP0_9PEZI</name>
<feature type="domain" description="Zn(2)-C6 fungal-type" evidence="4">
    <location>
        <begin position="54"/>
        <end position="85"/>
    </location>
</feature>
<dbReference type="Proteomes" id="UP000308549">
    <property type="component" value="Unassembled WGS sequence"/>
</dbReference>
<feature type="region of interest" description="Disordered" evidence="3">
    <location>
        <begin position="1"/>
        <end position="35"/>
    </location>
</feature>
<dbReference type="GO" id="GO:0000981">
    <property type="term" value="F:DNA-binding transcription factor activity, RNA polymerase II-specific"/>
    <property type="evidence" value="ECO:0007669"/>
    <property type="project" value="InterPro"/>
</dbReference>
<dbReference type="PANTHER" id="PTHR43374:SF1">
    <property type="entry name" value="FLAVIN PRENYLTRANSFERASE PAD1, MITOCHONDRIAL"/>
    <property type="match status" value="1"/>
</dbReference>
<dbReference type="CDD" id="cd00067">
    <property type="entry name" value="GAL4"/>
    <property type="match status" value="1"/>
</dbReference>
<feature type="compositionally biased region" description="Low complexity" evidence="3">
    <location>
        <begin position="667"/>
        <end position="678"/>
    </location>
</feature>
<evidence type="ECO:0000313" key="5">
    <source>
        <dbReference type="EMBL" id="TKA23628.1"/>
    </source>
</evidence>
<keyword evidence="2" id="KW-0539">Nucleus</keyword>
<sequence>MEAYRPPPDAQMMDPQITGMAAPPYPDINNNAAPPQQEVDEFLRKKRKAREHKACYPCRQRKVKCDLSRPCQTCRDRDHPELCSYHPPNKRQHVDQSHPMLKVEEGTSAAGMVTLGRAEFELLCSKLNGLENSIADLRRELHRSSSERGRHDSNASLDPSMHSAPETEAPMPNSSHTDVHGLHTKNEAGEIVHFGGGSLPAMLYALGQGKEKNVKEKRELQELMGKSMLPLFGLDNESATYPFVDLWGLPHGSRQRAQELARALPNDAQMLQLFRYYRDLGFVVYPGIADPHVFEDDLNSFLNNRAAVVGPNNDGVSEEAVYGKSYHWMGVLFAVLGSGAQCSPMPRKERELTSQVYICCSFECLRFTNFLSQPNLESIQALLIICHVMANNMNAGTAWSMLGLAIRLAQGLGLHRSCPPYVPNDLVVPRSKTWWGIIWLDSLLAITYDRAGSTAALDITTMPMPEHYAPVPQYHSIMYRLCKVGLDIVRHRATAMNPRDRYAGIMEHREAIANIMRDSAEYLRDSRKCTSTRETIEHWGLYLHTSYALSELYRPAISPSTSDFELTKAFKLLCIDNLINTVEAYLGLNNCTSFARQSWAAMHRALSSALLLGILSEHLRNDRARKLVSRFIAVMTDITNSIDPQEISAPIQRGINALRKLKIHEAQQGQGQGQQQSQRPPDFPGDAAIVTMAGADGSVSEDGFGVKPDHSAIITPAESESLGSAEEGQEHSPYSVLHTILWGANTIDSVRTQGTL</sequence>
<dbReference type="EMBL" id="NAJL01000053">
    <property type="protein sequence ID" value="TKA23628.1"/>
    <property type="molecule type" value="Genomic_DNA"/>
</dbReference>
<dbReference type="InterPro" id="IPR036864">
    <property type="entry name" value="Zn2-C6_fun-type_DNA-bd_sf"/>
</dbReference>
<accession>A0A4U0TNP0</accession>
<evidence type="ECO:0000256" key="2">
    <source>
        <dbReference type="ARBA" id="ARBA00023242"/>
    </source>
</evidence>
<feature type="compositionally biased region" description="Basic and acidic residues" evidence="3">
    <location>
        <begin position="141"/>
        <end position="153"/>
    </location>
</feature>
<dbReference type="OrthoDB" id="1747771at2759"/>
<dbReference type="Gene3D" id="4.10.240.10">
    <property type="entry name" value="Zn(2)-C6 fungal-type DNA-binding domain"/>
    <property type="match status" value="1"/>
</dbReference>
<keyword evidence="6" id="KW-1185">Reference proteome</keyword>
<dbReference type="InterPro" id="IPR004507">
    <property type="entry name" value="UbiX-like"/>
</dbReference>